<dbReference type="GO" id="GO:0005778">
    <property type="term" value="C:peroxisomal membrane"/>
    <property type="evidence" value="ECO:0007669"/>
    <property type="project" value="TreeGrafter"/>
</dbReference>
<feature type="compositionally biased region" description="Basic and acidic residues" evidence="7">
    <location>
        <begin position="117"/>
        <end position="126"/>
    </location>
</feature>
<comment type="subcellular location">
    <subcellularLocation>
        <location evidence="1">Membrane</location>
        <topology evidence="1">Multi-pass membrane protein</topology>
    </subcellularLocation>
</comment>
<feature type="transmembrane region" description="Helical" evidence="6">
    <location>
        <begin position="39"/>
        <end position="59"/>
    </location>
</feature>
<keyword evidence="5 6" id="KW-0472">Membrane</keyword>
<feature type="transmembrane region" description="Helical" evidence="6">
    <location>
        <begin position="211"/>
        <end position="230"/>
    </location>
</feature>
<sequence>MPSALVVTFAQSTVLNAISNLLAQLIDQRKNTTPFTLNTLALLQFVTYGILIVPINFYWQRALETRYPGFPSRAEFSNFLRFWRSLCSFSAFRSFFSSAISTEATPSVSDDTTGLPRHREKEKQQETRWAPRAQRSGLHSFVMKILFDLTVAGAMNIVLFVVLINFLKGESLGKVWELVLVDFRPIMIARLKYRPVVSTLMYTVIPVDRRVVFGSACGVIWGVYLSLYAVV</sequence>
<comment type="caution">
    <text evidence="8">The sequence shown here is derived from an EMBL/GenBank/DDBJ whole genome shotgun (WGS) entry which is preliminary data.</text>
</comment>
<accession>A0A1Q5UNP4</accession>
<dbReference type="AlphaFoldDB" id="A0A1Q5UNP4"/>
<evidence type="ECO:0000256" key="5">
    <source>
        <dbReference type="ARBA" id="ARBA00023136"/>
    </source>
</evidence>
<evidence type="ECO:0000256" key="4">
    <source>
        <dbReference type="ARBA" id="ARBA00022989"/>
    </source>
</evidence>
<dbReference type="Pfam" id="PF04117">
    <property type="entry name" value="Mpv17_PMP22"/>
    <property type="match status" value="1"/>
</dbReference>
<evidence type="ECO:0008006" key="10">
    <source>
        <dbReference type="Google" id="ProtNLM"/>
    </source>
</evidence>
<dbReference type="EMBL" id="MNBE01000119">
    <property type="protein sequence ID" value="OKP14091.1"/>
    <property type="molecule type" value="Genomic_DNA"/>
</dbReference>
<dbReference type="PANTHER" id="PTHR11266:SF80">
    <property type="entry name" value="PEROXISOMAL MEMBRANE PROTEIN 2"/>
    <property type="match status" value="1"/>
</dbReference>
<reference evidence="8 9" key="1">
    <citation type="submission" date="2016-10" db="EMBL/GenBank/DDBJ databases">
        <title>Genome sequence of the ascomycete fungus Penicillium subrubescens.</title>
        <authorList>
            <person name="De Vries R.P."/>
            <person name="Peng M."/>
            <person name="Dilokpimol A."/>
            <person name="Hilden K."/>
            <person name="Makela M.R."/>
            <person name="Grigoriev I."/>
            <person name="Riley R."/>
            <person name="Granchi Z."/>
        </authorList>
    </citation>
    <scope>NUCLEOTIDE SEQUENCE [LARGE SCALE GENOMIC DNA]</scope>
    <source>
        <strain evidence="8 9">CBS 132785</strain>
    </source>
</reference>
<protein>
    <recommendedName>
        <fullName evidence="10">PXMP2/4 family protein 3</fullName>
    </recommendedName>
</protein>
<dbReference type="PANTHER" id="PTHR11266">
    <property type="entry name" value="PEROXISOMAL MEMBRANE PROTEIN 2, PXMP2 MPV17"/>
    <property type="match status" value="1"/>
</dbReference>
<feature type="transmembrane region" description="Helical" evidence="6">
    <location>
        <begin position="145"/>
        <end position="167"/>
    </location>
</feature>
<proteinExistence type="inferred from homology"/>
<evidence type="ECO:0000256" key="6">
    <source>
        <dbReference type="RuleBase" id="RU363053"/>
    </source>
</evidence>
<comment type="similarity">
    <text evidence="2 6">Belongs to the peroxisomal membrane protein PXMP2/4 family.</text>
</comment>
<evidence type="ECO:0000256" key="7">
    <source>
        <dbReference type="SAM" id="MobiDB-lite"/>
    </source>
</evidence>
<keyword evidence="9" id="KW-1185">Reference proteome</keyword>
<keyword evidence="3 6" id="KW-0812">Transmembrane</keyword>
<evidence type="ECO:0000313" key="8">
    <source>
        <dbReference type="EMBL" id="OKP14091.1"/>
    </source>
</evidence>
<name>A0A1Q5UNP4_9EURO</name>
<organism evidence="8 9">
    <name type="scientific">Penicillium subrubescens</name>
    <dbReference type="NCBI Taxonomy" id="1316194"/>
    <lineage>
        <taxon>Eukaryota</taxon>
        <taxon>Fungi</taxon>
        <taxon>Dikarya</taxon>
        <taxon>Ascomycota</taxon>
        <taxon>Pezizomycotina</taxon>
        <taxon>Eurotiomycetes</taxon>
        <taxon>Eurotiomycetidae</taxon>
        <taxon>Eurotiales</taxon>
        <taxon>Aspergillaceae</taxon>
        <taxon>Penicillium</taxon>
    </lineage>
</organism>
<dbReference type="OrthoDB" id="10267969at2759"/>
<evidence type="ECO:0000256" key="3">
    <source>
        <dbReference type="ARBA" id="ARBA00022692"/>
    </source>
</evidence>
<gene>
    <name evidence="8" type="ORF">PENSUB_197</name>
</gene>
<evidence type="ECO:0000256" key="2">
    <source>
        <dbReference type="ARBA" id="ARBA00006824"/>
    </source>
</evidence>
<dbReference type="Proteomes" id="UP000186955">
    <property type="component" value="Unassembled WGS sequence"/>
</dbReference>
<dbReference type="STRING" id="1316194.A0A1Q5UNP4"/>
<evidence type="ECO:0000313" key="9">
    <source>
        <dbReference type="Proteomes" id="UP000186955"/>
    </source>
</evidence>
<keyword evidence="4 6" id="KW-1133">Transmembrane helix</keyword>
<dbReference type="InterPro" id="IPR007248">
    <property type="entry name" value="Mpv17_PMP22"/>
</dbReference>
<evidence type="ECO:0000256" key="1">
    <source>
        <dbReference type="ARBA" id="ARBA00004141"/>
    </source>
</evidence>
<feature type="region of interest" description="Disordered" evidence="7">
    <location>
        <begin position="104"/>
        <end position="128"/>
    </location>
</feature>